<comment type="pathway">
    <text evidence="2">Protein modification; protein ubiquitination.</text>
</comment>
<feature type="domain" description="RING-type" evidence="14">
    <location>
        <begin position="324"/>
        <end position="373"/>
    </location>
</feature>
<dbReference type="EMBL" id="CM017324">
    <property type="protein sequence ID" value="KAE8039042.1"/>
    <property type="molecule type" value="Genomic_DNA"/>
</dbReference>
<sequence>MGQGLSCGTSQEHGLFRAVQVGDLDTVEAVLGREPALLHHATVYDRHSALHIAAANGQIEILSMLLGRSVNPDVLNRQKQSPLMLAAMHGKISCVEKLLEAGANILKFDSLHGRTCLHYAAYYGHDDCLQAILSAAQSNTVAASWGFARFVNIRDGRGATPLHLAARQRRPECVHILLDNGALVCASTGGYGCPGSTPLHLAAKGGSLDCIRELLAWGADRVQRDASGRIPYVVAMKHRHGACAALLNPSSAEPLVWPSPLKFIGELNQEAKALLEQALMEANREREKSILKGTAYSLPSPSPSHSDVGVEDNISEASSDTELCCICFEQVCTIEVQECGHQMCAHCTLALCCHNKPNPTTACLTPPVCPFCRSTIYRLAVAKIRNYDDTDSNIGDISSSKLRKSRRSQNMSEGSSSFKGLSAVGPFGKMGGRSSGRVAAENEWVDDKP</sequence>
<accession>A0A660KRL2</accession>
<dbReference type="PANTHER" id="PTHR24128:SF14">
    <property type="entry name" value="E3 UBIQUITIN-PROTEIN LIGASE XBAT31-RELATED"/>
    <property type="match status" value="1"/>
</dbReference>
<evidence type="ECO:0000256" key="3">
    <source>
        <dbReference type="ARBA" id="ARBA00012483"/>
    </source>
</evidence>
<dbReference type="Gene3D" id="1.25.40.20">
    <property type="entry name" value="Ankyrin repeat-containing domain"/>
    <property type="match status" value="2"/>
</dbReference>
<evidence type="ECO:0000256" key="10">
    <source>
        <dbReference type="ARBA" id="ARBA00023043"/>
    </source>
</evidence>
<keyword evidence="9" id="KW-0862">Zinc</keyword>
<feature type="repeat" description="ANK" evidence="11">
    <location>
        <begin position="78"/>
        <end position="110"/>
    </location>
</feature>
<keyword evidence="6" id="KW-0677">Repeat</keyword>
<keyword evidence="7 12" id="KW-0863">Zinc-finger</keyword>
<proteinExistence type="predicted"/>
<dbReference type="SMART" id="SM00248">
    <property type="entry name" value="ANK"/>
    <property type="match status" value="5"/>
</dbReference>
<keyword evidence="16" id="KW-1185">Reference proteome</keyword>
<evidence type="ECO:0000313" key="15">
    <source>
        <dbReference type="EMBL" id="KAE8039042.1"/>
    </source>
</evidence>
<feature type="repeat" description="ANK" evidence="11">
    <location>
        <begin position="157"/>
        <end position="189"/>
    </location>
</feature>
<evidence type="ECO:0000256" key="5">
    <source>
        <dbReference type="ARBA" id="ARBA00022723"/>
    </source>
</evidence>
<evidence type="ECO:0000256" key="8">
    <source>
        <dbReference type="ARBA" id="ARBA00022786"/>
    </source>
</evidence>
<dbReference type="InterPro" id="IPR013083">
    <property type="entry name" value="Znf_RING/FYVE/PHD"/>
</dbReference>
<feature type="region of interest" description="Disordered" evidence="13">
    <location>
        <begin position="395"/>
        <end position="449"/>
    </location>
</feature>
<dbReference type="Proteomes" id="UP000327013">
    <property type="component" value="Chromosome 4"/>
</dbReference>
<evidence type="ECO:0000256" key="1">
    <source>
        <dbReference type="ARBA" id="ARBA00000900"/>
    </source>
</evidence>
<reference evidence="15 16" key="1">
    <citation type="submission" date="2019-06" db="EMBL/GenBank/DDBJ databases">
        <title>A chromosomal-level reference genome of Carpinus fangiana (Coryloideae, Betulaceae).</title>
        <authorList>
            <person name="Yang X."/>
            <person name="Wang Z."/>
            <person name="Zhang L."/>
            <person name="Hao G."/>
            <person name="Liu J."/>
            <person name="Yang Y."/>
        </authorList>
    </citation>
    <scope>NUCLEOTIDE SEQUENCE [LARGE SCALE GENOMIC DNA]</scope>
    <source>
        <strain evidence="15">Cfa_2016G</strain>
        <tissue evidence="15">Leaf</tissue>
    </source>
</reference>
<feature type="repeat" description="ANK" evidence="11">
    <location>
        <begin position="45"/>
        <end position="77"/>
    </location>
</feature>
<dbReference type="InterPro" id="IPR001841">
    <property type="entry name" value="Znf_RING"/>
</dbReference>
<evidence type="ECO:0000256" key="7">
    <source>
        <dbReference type="ARBA" id="ARBA00022771"/>
    </source>
</evidence>
<keyword evidence="5" id="KW-0479">Metal-binding</keyword>
<evidence type="ECO:0000256" key="13">
    <source>
        <dbReference type="SAM" id="MobiDB-lite"/>
    </source>
</evidence>
<dbReference type="PROSITE" id="PS50297">
    <property type="entry name" value="ANK_REP_REGION"/>
    <property type="match status" value="4"/>
</dbReference>
<evidence type="ECO:0000256" key="4">
    <source>
        <dbReference type="ARBA" id="ARBA00022679"/>
    </source>
</evidence>
<feature type="compositionally biased region" description="Polar residues" evidence="13">
    <location>
        <begin position="409"/>
        <end position="419"/>
    </location>
</feature>
<dbReference type="AlphaFoldDB" id="A0A660KRL2"/>
<comment type="catalytic activity">
    <reaction evidence="1">
        <text>S-ubiquitinyl-[E2 ubiquitin-conjugating enzyme]-L-cysteine + [acceptor protein]-L-lysine = [E2 ubiquitin-conjugating enzyme]-L-cysteine + N(6)-ubiquitinyl-[acceptor protein]-L-lysine.</text>
        <dbReference type="EC" id="2.3.2.27"/>
    </reaction>
</comment>
<dbReference type="PROSITE" id="PS50088">
    <property type="entry name" value="ANK_REPEAT"/>
    <property type="match status" value="4"/>
</dbReference>
<evidence type="ECO:0000256" key="6">
    <source>
        <dbReference type="ARBA" id="ARBA00022737"/>
    </source>
</evidence>
<name>A0A660KRL2_9ROSI</name>
<keyword evidence="10 11" id="KW-0040">ANK repeat</keyword>
<dbReference type="Gene3D" id="3.30.40.10">
    <property type="entry name" value="Zinc/RING finger domain, C3HC4 (zinc finger)"/>
    <property type="match status" value="1"/>
</dbReference>
<dbReference type="InterPro" id="IPR002110">
    <property type="entry name" value="Ankyrin_rpt"/>
</dbReference>
<dbReference type="SUPFAM" id="SSF48403">
    <property type="entry name" value="Ankyrin repeat"/>
    <property type="match status" value="1"/>
</dbReference>
<dbReference type="InterPro" id="IPR036770">
    <property type="entry name" value="Ankyrin_rpt-contain_sf"/>
</dbReference>
<protein>
    <recommendedName>
        <fullName evidence="3">RING-type E3 ubiquitin transferase</fullName>
        <ecNumber evidence="3">2.3.2.27</ecNumber>
    </recommendedName>
</protein>
<dbReference type="Pfam" id="PF12796">
    <property type="entry name" value="Ank_2"/>
    <property type="match status" value="2"/>
</dbReference>
<evidence type="ECO:0000256" key="12">
    <source>
        <dbReference type="PROSITE-ProRule" id="PRU00175"/>
    </source>
</evidence>
<evidence type="ECO:0000256" key="9">
    <source>
        <dbReference type="ARBA" id="ARBA00022833"/>
    </source>
</evidence>
<feature type="repeat" description="ANK" evidence="11">
    <location>
        <begin position="194"/>
        <end position="226"/>
    </location>
</feature>
<dbReference type="InterPro" id="IPR056760">
    <property type="entry name" value="RING_XB3-like"/>
</dbReference>
<keyword evidence="4" id="KW-0808">Transferase</keyword>
<evidence type="ECO:0000259" key="14">
    <source>
        <dbReference type="PROSITE" id="PS50089"/>
    </source>
</evidence>
<keyword evidence="8" id="KW-0833">Ubl conjugation pathway</keyword>
<dbReference type="PROSITE" id="PS50089">
    <property type="entry name" value="ZF_RING_2"/>
    <property type="match status" value="1"/>
</dbReference>
<organism evidence="15 16">
    <name type="scientific">Carpinus fangiana</name>
    <dbReference type="NCBI Taxonomy" id="176857"/>
    <lineage>
        <taxon>Eukaryota</taxon>
        <taxon>Viridiplantae</taxon>
        <taxon>Streptophyta</taxon>
        <taxon>Embryophyta</taxon>
        <taxon>Tracheophyta</taxon>
        <taxon>Spermatophyta</taxon>
        <taxon>Magnoliopsida</taxon>
        <taxon>eudicotyledons</taxon>
        <taxon>Gunneridae</taxon>
        <taxon>Pentapetalae</taxon>
        <taxon>rosids</taxon>
        <taxon>fabids</taxon>
        <taxon>Fagales</taxon>
        <taxon>Betulaceae</taxon>
        <taxon>Carpinus</taxon>
    </lineage>
</organism>
<evidence type="ECO:0000256" key="2">
    <source>
        <dbReference type="ARBA" id="ARBA00004906"/>
    </source>
</evidence>
<dbReference type="SUPFAM" id="SSF57850">
    <property type="entry name" value="RING/U-box"/>
    <property type="match status" value="1"/>
</dbReference>
<dbReference type="PANTHER" id="PTHR24128">
    <property type="entry name" value="HOMEOBOX PROTEIN WARIAI"/>
    <property type="match status" value="1"/>
</dbReference>
<dbReference type="Pfam" id="PF00023">
    <property type="entry name" value="Ank"/>
    <property type="match status" value="1"/>
</dbReference>
<dbReference type="EC" id="2.3.2.27" evidence="3"/>
<evidence type="ECO:0000313" key="16">
    <source>
        <dbReference type="Proteomes" id="UP000327013"/>
    </source>
</evidence>
<evidence type="ECO:0000256" key="11">
    <source>
        <dbReference type="PROSITE-ProRule" id="PRU00023"/>
    </source>
</evidence>
<dbReference type="Pfam" id="PF24921">
    <property type="entry name" value="RING_XB3-XBAT31"/>
    <property type="match status" value="1"/>
</dbReference>
<dbReference type="OrthoDB" id="194358at2759"/>
<dbReference type="GO" id="GO:0008270">
    <property type="term" value="F:zinc ion binding"/>
    <property type="evidence" value="ECO:0007669"/>
    <property type="project" value="UniProtKB-KW"/>
</dbReference>
<dbReference type="GO" id="GO:0061630">
    <property type="term" value="F:ubiquitin protein ligase activity"/>
    <property type="evidence" value="ECO:0007669"/>
    <property type="project" value="UniProtKB-EC"/>
</dbReference>
<gene>
    <name evidence="15" type="ORF">FH972_011490</name>
</gene>